<evidence type="ECO:0000313" key="2">
    <source>
        <dbReference type="Proteomes" id="UP000014216"/>
    </source>
</evidence>
<reference evidence="1 2" key="1">
    <citation type="journal article" date="2013" name="Genome Announc.">
        <title>Draft Genome Sequence of Desulfotignum phosphitoxidans DSM 13687 Strain FiPS-3.</title>
        <authorList>
            <person name="Poehlein A."/>
            <person name="Daniel R."/>
            <person name="Simeonova D.D."/>
        </authorList>
    </citation>
    <scope>NUCLEOTIDE SEQUENCE [LARGE SCALE GENOMIC DNA]</scope>
    <source>
        <strain evidence="1 2">DSM 13687</strain>
    </source>
</reference>
<comment type="caution">
    <text evidence="1">The sequence shown here is derived from an EMBL/GenBank/DDBJ whole genome shotgun (WGS) entry which is preliminary data.</text>
</comment>
<proteinExistence type="predicted"/>
<dbReference type="OrthoDB" id="9788021at2"/>
<dbReference type="EMBL" id="APJX01000016">
    <property type="protein sequence ID" value="EMS77394.1"/>
    <property type="molecule type" value="Genomic_DNA"/>
</dbReference>
<keyword evidence="2" id="KW-1185">Reference proteome</keyword>
<dbReference type="AlphaFoldDB" id="S0FW84"/>
<sequence>METRYICTYVHCSHPGTNRYEMTFKAESIMDQKNVATPFCPFCKKEMLLAPAVPSDCVHQTTADCHAAD</sequence>
<evidence type="ECO:0000313" key="1">
    <source>
        <dbReference type="EMBL" id="EMS77394.1"/>
    </source>
</evidence>
<name>S0FW84_9BACT</name>
<dbReference type="Proteomes" id="UP000014216">
    <property type="component" value="Unassembled WGS sequence"/>
</dbReference>
<dbReference type="RefSeq" id="WP_006968638.1">
    <property type="nucleotide sequence ID" value="NZ_APJX01000016.1"/>
</dbReference>
<gene>
    <name evidence="1" type="ORF">Dpo_16c00470</name>
</gene>
<protein>
    <submittedName>
        <fullName evidence="1">Uncharacterized protein</fullName>
    </submittedName>
</protein>
<accession>S0FW84</accession>
<organism evidence="1 2">
    <name type="scientific">Desulfotignum phosphitoxidans DSM 13687</name>
    <dbReference type="NCBI Taxonomy" id="1286635"/>
    <lineage>
        <taxon>Bacteria</taxon>
        <taxon>Pseudomonadati</taxon>
        <taxon>Thermodesulfobacteriota</taxon>
        <taxon>Desulfobacteria</taxon>
        <taxon>Desulfobacterales</taxon>
        <taxon>Desulfobacteraceae</taxon>
        <taxon>Desulfotignum</taxon>
    </lineage>
</organism>